<dbReference type="GO" id="GO:0005829">
    <property type="term" value="C:cytosol"/>
    <property type="evidence" value="ECO:0007669"/>
    <property type="project" value="TreeGrafter"/>
</dbReference>
<evidence type="ECO:0000259" key="8">
    <source>
        <dbReference type="Pfam" id="PF05198"/>
    </source>
</evidence>
<dbReference type="EMBL" id="JACBNQ010000005">
    <property type="protein sequence ID" value="NYB73938.1"/>
    <property type="molecule type" value="Genomic_DNA"/>
</dbReference>
<evidence type="ECO:0000313" key="10">
    <source>
        <dbReference type="Proteomes" id="UP000611629"/>
    </source>
</evidence>
<evidence type="ECO:0000313" key="9">
    <source>
        <dbReference type="EMBL" id="NYB73938.1"/>
    </source>
</evidence>
<dbReference type="AlphaFoldDB" id="A0A974BIS0"/>
<keyword evidence="10" id="KW-1185">Reference proteome</keyword>
<evidence type="ECO:0000259" key="7">
    <source>
        <dbReference type="Pfam" id="PF00707"/>
    </source>
</evidence>
<evidence type="ECO:0000256" key="1">
    <source>
        <dbReference type="ARBA" id="ARBA00005439"/>
    </source>
</evidence>
<evidence type="ECO:0000256" key="5">
    <source>
        <dbReference type="NCBIfam" id="TIGR00168"/>
    </source>
</evidence>
<comment type="function">
    <text evidence="4 6">IF-3 binds to the 30S ribosomal subunit and shifts the equilibrium between 70S ribosomes and their 50S and 30S subunits in favor of the free subunits, thus enhancing the availability of 30S subunits on which protein synthesis initiation begins.</text>
</comment>
<dbReference type="SUPFAM" id="SSF55200">
    <property type="entry name" value="Translation initiation factor IF3, C-terminal domain"/>
    <property type="match status" value="1"/>
</dbReference>
<feature type="domain" description="Translation initiation factor 3 N-terminal" evidence="8">
    <location>
        <begin position="7"/>
        <end position="75"/>
    </location>
</feature>
<dbReference type="PANTHER" id="PTHR10938">
    <property type="entry name" value="TRANSLATION INITIATION FACTOR IF-3"/>
    <property type="match status" value="1"/>
</dbReference>
<gene>
    <name evidence="4" type="primary">infC</name>
    <name evidence="9" type="ORF">HZF24_07265</name>
</gene>
<comment type="subunit">
    <text evidence="4 6">Monomer.</text>
</comment>
<evidence type="ECO:0000256" key="2">
    <source>
        <dbReference type="ARBA" id="ARBA00022540"/>
    </source>
</evidence>
<dbReference type="GO" id="GO:0032790">
    <property type="term" value="P:ribosome disassembly"/>
    <property type="evidence" value="ECO:0007669"/>
    <property type="project" value="TreeGrafter"/>
</dbReference>
<organism evidence="9 10">
    <name type="scientific">Sedimentibacter hydroxybenzoicus DSM 7310</name>
    <dbReference type="NCBI Taxonomy" id="1123245"/>
    <lineage>
        <taxon>Bacteria</taxon>
        <taxon>Bacillati</taxon>
        <taxon>Bacillota</taxon>
        <taxon>Tissierellia</taxon>
        <taxon>Sedimentibacter</taxon>
    </lineage>
</organism>
<keyword evidence="4" id="KW-0963">Cytoplasm</keyword>
<dbReference type="InterPro" id="IPR019813">
    <property type="entry name" value="Translation_initiation_fac3_CS"/>
</dbReference>
<keyword evidence="3 4" id="KW-0648">Protein biosynthesis</keyword>
<comment type="similarity">
    <text evidence="1 4 6">Belongs to the IF-3 family.</text>
</comment>
<dbReference type="Pfam" id="PF00707">
    <property type="entry name" value="IF3_C"/>
    <property type="match status" value="1"/>
</dbReference>
<dbReference type="GO" id="GO:0003743">
    <property type="term" value="F:translation initiation factor activity"/>
    <property type="evidence" value="ECO:0007669"/>
    <property type="project" value="UniProtKB-UniRule"/>
</dbReference>
<comment type="subcellular location">
    <subcellularLocation>
        <location evidence="4 6">Cytoplasm</location>
    </subcellularLocation>
</comment>
<dbReference type="SUPFAM" id="SSF54364">
    <property type="entry name" value="Translation initiation factor IF3, N-terminal domain"/>
    <property type="match status" value="1"/>
</dbReference>
<dbReference type="InterPro" id="IPR019815">
    <property type="entry name" value="Translation_initiation_fac_3_C"/>
</dbReference>
<dbReference type="InterPro" id="IPR001288">
    <property type="entry name" value="Translation_initiation_fac_3"/>
</dbReference>
<dbReference type="FunFam" id="3.30.110.10:FF:000001">
    <property type="entry name" value="Translation initiation factor IF-3"/>
    <property type="match status" value="1"/>
</dbReference>
<dbReference type="PANTHER" id="PTHR10938:SF0">
    <property type="entry name" value="TRANSLATION INITIATION FACTOR IF-3, MITOCHONDRIAL"/>
    <property type="match status" value="1"/>
</dbReference>
<dbReference type="Pfam" id="PF05198">
    <property type="entry name" value="IF3_N"/>
    <property type="match status" value="1"/>
</dbReference>
<dbReference type="Gene3D" id="3.10.20.80">
    <property type="entry name" value="Translation initiation factor 3 (IF-3), N-terminal domain"/>
    <property type="match status" value="1"/>
</dbReference>
<dbReference type="Gene3D" id="3.30.110.10">
    <property type="entry name" value="Translation initiation factor 3 (IF-3), C-terminal domain"/>
    <property type="match status" value="1"/>
</dbReference>
<dbReference type="GO" id="GO:0043022">
    <property type="term" value="F:ribosome binding"/>
    <property type="evidence" value="ECO:0007669"/>
    <property type="project" value="UniProtKB-ARBA"/>
</dbReference>
<reference evidence="9" key="1">
    <citation type="submission" date="2020-07" db="EMBL/GenBank/DDBJ databases">
        <title>Genomic analysis of a strain of Sedimentibacter Hydroxybenzoicus DSM7310.</title>
        <authorList>
            <person name="Ma S."/>
        </authorList>
    </citation>
    <scope>NUCLEOTIDE SEQUENCE</scope>
    <source>
        <strain evidence="9">DSM 7310</strain>
    </source>
</reference>
<sequence length="169" mass="19289">MIKELQINEQIREKEVRVIDSDGTQLGVISTKEALKIAEGKKLDLVVVSPNAEPPVCRIMNYGKYKYAQAKKEKESKKKQKIINVKEIRMTPNIEDHDLSVKAKNACKFLEDGDRVKVVVRFRGRELGHMEVGKEVLMQFAELTSEYAVIDKQPIVEGKNMTMFLAPKK</sequence>
<dbReference type="Proteomes" id="UP000611629">
    <property type="component" value="Unassembled WGS sequence"/>
</dbReference>
<dbReference type="RefSeq" id="WP_179237698.1">
    <property type="nucleotide sequence ID" value="NZ_JACBNQ010000005.1"/>
</dbReference>
<dbReference type="FunFam" id="3.10.20.80:FF:000001">
    <property type="entry name" value="Translation initiation factor IF-3"/>
    <property type="match status" value="1"/>
</dbReference>
<dbReference type="GO" id="GO:0016020">
    <property type="term" value="C:membrane"/>
    <property type="evidence" value="ECO:0007669"/>
    <property type="project" value="TreeGrafter"/>
</dbReference>
<evidence type="ECO:0000256" key="6">
    <source>
        <dbReference type="RuleBase" id="RU000646"/>
    </source>
</evidence>
<protein>
    <recommendedName>
        <fullName evidence="4 5">Translation initiation factor IF-3</fullName>
    </recommendedName>
</protein>
<evidence type="ECO:0000256" key="4">
    <source>
        <dbReference type="HAMAP-Rule" id="MF_00080"/>
    </source>
</evidence>
<accession>A0A974BIS0</accession>
<dbReference type="InterPro" id="IPR019814">
    <property type="entry name" value="Translation_initiation_fac_3_N"/>
</dbReference>
<proteinExistence type="inferred from homology"/>
<dbReference type="InterPro" id="IPR036788">
    <property type="entry name" value="T_IF-3_C_sf"/>
</dbReference>
<dbReference type="HAMAP" id="MF_00080">
    <property type="entry name" value="IF_3"/>
    <property type="match status" value="1"/>
</dbReference>
<dbReference type="NCBIfam" id="TIGR00168">
    <property type="entry name" value="infC"/>
    <property type="match status" value="1"/>
</dbReference>
<dbReference type="PROSITE" id="PS00938">
    <property type="entry name" value="IF3"/>
    <property type="match status" value="1"/>
</dbReference>
<name>A0A974BIS0_SEDHY</name>
<feature type="domain" description="Translation initiation factor 3 C-terminal" evidence="7">
    <location>
        <begin position="83"/>
        <end position="168"/>
    </location>
</feature>
<keyword evidence="2 4" id="KW-0396">Initiation factor</keyword>
<evidence type="ECO:0000256" key="3">
    <source>
        <dbReference type="ARBA" id="ARBA00022917"/>
    </source>
</evidence>
<dbReference type="InterPro" id="IPR036787">
    <property type="entry name" value="T_IF-3_N_sf"/>
</dbReference>
<comment type="caution">
    <text evidence="9">The sequence shown here is derived from an EMBL/GenBank/DDBJ whole genome shotgun (WGS) entry which is preliminary data.</text>
</comment>